<protein>
    <submittedName>
        <fullName evidence="1">Uncharacterized protein</fullName>
    </submittedName>
</protein>
<dbReference type="HOGENOM" id="CLU_2165800_0_0_9"/>
<proteinExistence type="predicted"/>
<dbReference type="AlphaFoldDB" id="R8QI21"/>
<name>R8QI21_BACCE</name>
<organism evidence="1 2">
    <name type="scientific">Bacillus cereus VD118</name>
    <dbReference type="NCBI Taxonomy" id="1053231"/>
    <lineage>
        <taxon>Bacteria</taxon>
        <taxon>Bacillati</taxon>
        <taxon>Bacillota</taxon>
        <taxon>Bacilli</taxon>
        <taxon>Bacillales</taxon>
        <taxon>Bacillaceae</taxon>
        <taxon>Bacillus</taxon>
        <taxon>Bacillus cereus group</taxon>
    </lineage>
</organism>
<dbReference type="Proteomes" id="UP000014019">
    <property type="component" value="Unassembled WGS sequence"/>
</dbReference>
<accession>R8QI21</accession>
<dbReference type="EMBL" id="AHEZ01000045">
    <property type="protein sequence ID" value="EOP70098.1"/>
    <property type="molecule type" value="Genomic_DNA"/>
</dbReference>
<evidence type="ECO:0000313" key="2">
    <source>
        <dbReference type="Proteomes" id="UP000014019"/>
    </source>
</evidence>
<reference evidence="1 2" key="1">
    <citation type="submission" date="2012-12" db="EMBL/GenBank/DDBJ databases">
        <title>The Genome Sequence of Bacillus cereus VD118.</title>
        <authorList>
            <consortium name="The Broad Institute Genome Sequencing Platform"/>
            <consortium name="The Broad Institute Genome Sequencing Center for Infectious Disease"/>
            <person name="Feldgarden M."/>
            <person name="Van der Auwera G.A."/>
            <person name="Mahillon J."/>
            <person name="Duprez V."/>
            <person name="Timmery S."/>
            <person name="Mattelet C."/>
            <person name="Dierick K."/>
            <person name="Sun M."/>
            <person name="Yu Z."/>
            <person name="Zhu L."/>
            <person name="Hu X."/>
            <person name="Shank E.B."/>
            <person name="Swiecicka I."/>
            <person name="Hansen B.M."/>
            <person name="Andrup L."/>
            <person name="Walker B."/>
            <person name="Young S.K."/>
            <person name="Zeng Q."/>
            <person name="Gargeya S."/>
            <person name="Fitzgerald M."/>
            <person name="Haas B."/>
            <person name="Abouelleil A."/>
            <person name="Alvarado L."/>
            <person name="Arachchi H.M."/>
            <person name="Berlin A.M."/>
            <person name="Chapman S.B."/>
            <person name="Dewar J."/>
            <person name="Goldberg J."/>
            <person name="Griggs A."/>
            <person name="Gujja S."/>
            <person name="Hansen M."/>
            <person name="Howarth C."/>
            <person name="Imamovic A."/>
            <person name="Larimer J."/>
            <person name="McCowan C."/>
            <person name="Murphy C."/>
            <person name="Neiman D."/>
            <person name="Pearson M."/>
            <person name="Priest M."/>
            <person name="Roberts A."/>
            <person name="Saif S."/>
            <person name="Shea T."/>
            <person name="Sisk P."/>
            <person name="Sykes S."/>
            <person name="Wortman J."/>
            <person name="Nusbaum C."/>
            <person name="Birren B."/>
        </authorList>
    </citation>
    <scope>NUCLEOTIDE SEQUENCE [LARGE SCALE GENOMIC DNA]</scope>
    <source>
        <strain evidence="1 2">VD118</strain>
    </source>
</reference>
<comment type="caution">
    <text evidence="1">The sequence shown here is derived from an EMBL/GenBank/DDBJ whole genome shotgun (WGS) entry which is preliminary data.</text>
</comment>
<sequence length="110" mass="13172">MVLFFINVEQMYYLDCLLSVILENMKVRIILKNTRVLKIGMCVGCVWDEMVYMKAILMSYVYTEFDNTIYFWGIMLEKRFFEYKVIGGNRSERYVLQEIHCNSNSAYTIL</sequence>
<evidence type="ECO:0000313" key="1">
    <source>
        <dbReference type="EMBL" id="EOP70098.1"/>
    </source>
</evidence>
<gene>
    <name evidence="1" type="ORF">IIQ_01382</name>
</gene>